<dbReference type="InterPro" id="IPR001841">
    <property type="entry name" value="Znf_RING"/>
</dbReference>
<dbReference type="SUPFAM" id="SSF48403">
    <property type="entry name" value="Ankyrin repeat"/>
    <property type="match status" value="1"/>
</dbReference>
<dbReference type="InterPro" id="IPR002110">
    <property type="entry name" value="Ankyrin_rpt"/>
</dbReference>
<feature type="compositionally biased region" description="Basic and acidic residues" evidence="10">
    <location>
        <begin position="445"/>
        <end position="457"/>
    </location>
</feature>
<name>A0AAV2R610_MEGNR</name>
<evidence type="ECO:0000256" key="5">
    <source>
        <dbReference type="ARBA" id="ARBA00022833"/>
    </source>
</evidence>
<evidence type="ECO:0000256" key="4">
    <source>
        <dbReference type="ARBA" id="ARBA00022803"/>
    </source>
</evidence>
<evidence type="ECO:0000313" key="12">
    <source>
        <dbReference type="EMBL" id="CAL4113280.1"/>
    </source>
</evidence>
<feature type="region of interest" description="Disordered" evidence="10">
    <location>
        <begin position="264"/>
        <end position="301"/>
    </location>
</feature>
<dbReference type="InterPro" id="IPR050889">
    <property type="entry name" value="Dendritic_Spine_Reg/Scaffold"/>
</dbReference>
<dbReference type="PROSITE" id="PS50088">
    <property type="entry name" value="ANK_REPEAT"/>
    <property type="match status" value="6"/>
</dbReference>
<dbReference type="EMBL" id="CAXKWB010015301">
    <property type="protein sequence ID" value="CAL4113280.1"/>
    <property type="molecule type" value="Genomic_DNA"/>
</dbReference>
<keyword evidence="1" id="KW-0597">Phosphoprotein</keyword>
<dbReference type="GO" id="GO:0008270">
    <property type="term" value="F:zinc ion binding"/>
    <property type="evidence" value="ECO:0007669"/>
    <property type="project" value="UniProtKB-KW"/>
</dbReference>
<evidence type="ECO:0000256" key="10">
    <source>
        <dbReference type="SAM" id="MobiDB-lite"/>
    </source>
</evidence>
<dbReference type="PROSITE" id="PS50089">
    <property type="entry name" value="ZF_RING_2"/>
    <property type="match status" value="1"/>
</dbReference>
<feature type="repeat" description="ANK" evidence="8">
    <location>
        <begin position="1247"/>
        <end position="1279"/>
    </location>
</feature>
<feature type="compositionally biased region" description="Polar residues" evidence="10">
    <location>
        <begin position="474"/>
        <end position="486"/>
    </location>
</feature>
<comment type="caution">
    <text evidence="12">The sequence shown here is derived from an EMBL/GenBank/DDBJ whole genome shotgun (WGS) entry which is preliminary data.</text>
</comment>
<feature type="region of interest" description="Disordered" evidence="10">
    <location>
        <begin position="470"/>
        <end position="508"/>
    </location>
</feature>
<dbReference type="SMART" id="SM00184">
    <property type="entry name" value="RING"/>
    <property type="match status" value="1"/>
</dbReference>
<dbReference type="InterPro" id="IPR011990">
    <property type="entry name" value="TPR-like_helical_dom_sf"/>
</dbReference>
<reference evidence="12 13" key="1">
    <citation type="submission" date="2024-05" db="EMBL/GenBank/DDBJ databases">
        <authorList>
            <person name="Wallberg A."/>
        </authorList>
    </citation>
    <scope>NUCLEOTIDE SEQUENCE [LARGE SCALE GENOMIC DNA]</scope>
</reference>
<protein>
    <recommendedName>
        <fullName evidence="11">RING-type domain-containing protein</fullName>
    </recommendedName>
</protein>
<feature type="region of interest" description="Disordered" evidence="10">
    <location>
        <begin position="81"/>
        <end position="104"/>
    </location>
</feature>
<dbReference type="Gene3D" id="1.25.40.10">
    <property type="entry name" value="Tetratricopeptide repeat domain"/>
    <property type="match status" value="1"/>
</dbReference>
<dbReference type="InterPro" id="IPR013083">
    <property type="entry name" value="Znf_RING/FYVE/PHD"/>
</dbReference>
<feature type="compositionally biased region" description="Low complexity" evidence="10">
    <location>
        <begin position="411"/>
        <end position="423"/>
    </location>
</feature>
<organism evidence="12 13">
    <name type="scientific">Meganyctiphanes norvegica</name>
    <name type="common">Northern krill</name>
    <name type="synonym">Thysanopoda norvegica</name>
    <dbReference type="NCBI Taxonomy" id="48144"/>
    <lineage>
        <taxon>Eukaryota</taxon>
        <taxon>Metazoa</taxon>
        <taxon>Ecdysozoa</taxon>
        <taxon>Arthropoda</taxon>
        <taxon>Crustacea</taxon>
        <taxon>Multicrustacea</taxon>
        <taxon>Malacostraca</taxon>
        <taxon>Eumalacostraca</taxon>
        <taxon>Eucarida</taxon>
        <taxon>Euphausiacea</taxon>
        <taxon>Euphausiidae</taxon>
        <taxon>Meganyctiphanes</taxon>
    </lineage>
</organism>
<dbReference type="InterPro" id="IPR056884">
    <property type="entry name" value="NPHP3-like_N"/>
</dbReference>
<evidence type="ECO:0000256" key="9">
    <source>
        <dbReference type="PROSITE-ProRule" id="PRU00175"/>
    </source>
</evidence>
<comment type="similarity">
    <text evidence="7">Belongs to the TANC family.</text>
</comment>
<dbReference type="InterPro" id="IPR058056">
    <property type="entry name" value="WH_TANC1/2"/>
</dbReference>
<dbReference type="PANTHER" id="PTHR24166:SF55">
    <property type="entry name" value="ROLLING PEBBLES, ISOFORM B"/>
    <property type="match status" value="1"/>
</dbReference>
<evidence type="ECO:0000259" key="11">
    <source>
        <dbReference type="PROSITE" id="PS50089"/>
    </source>
</evidence>
<keyword evidence="3 9" id="KW-0479">Metal-binding</keyword>
<feature type="repeat" description="ANK" evidence="8">
    <location>
        <begin position="1280"/>
        <end position="1312"/>
    </location>
</feature>
<keyword evidence="4" id="KW-0802">TPR repeat</keyword>
<feature type="domain" description="RING-type" evidence="11">
    <location>
        <begin position="35"/>
        <end position="72"/>
    </location>
</feature>
<feature type="repeat" description="ANK" evidence="8">
    <location>
        <begin position="1111"/>
        <end position="1143"/>
    </location>
</feature>
<dbReference type="Gene3D" id="1.25.40.20">
    <property type="entry name" value="Ankyrin repeat-containing domain"/>
    <property type="match status" value="2"/>
</dbReference>
<evidence type="ECO:0000256" key="3">
    <source>
        <dbReference type="ARBA" id="ARBA00022771"/>
    </source>
</evidence>
<dbReference type="InterPro" id="IPR058018">
    <property type="entry name" value="AAA_lid_TANC1/2"/>
</dbReference>
<keyword evidence="2" id="KW-0677">Repeat</keyword>
<dbReference type="Pfam" id="PF12796">
    <property type="entry name" value="Ank_2"/>
    <property type="match status" value="3"/>
</dbReference>
<dbReference type="PANTHER" id="PTHR24166">
    <property type="entry name" value="ROLLING PEBBLES, ISOFORM B"/>
    <property type="match status" value="1"/>
</dbReference>
<keyword evidence="3 9" id="KW-0863">Zinc-finger</keyword>
<evidence type="ECO:0000256" key="8">
    <source>
        <dbReference type="PROSITE-ProRule" id="PRU00023"/>
    </source>
</evidence>
<keyword evidence="6 8" id="KW-0040">ANK repeat</keyword>
<feature type="repeat" description="ANK" evidence="8">
    <location>
        <begin position="1313"/>
        <end position="1345"/>
    </location>
</feature>
<evidence type="ECO:0000256" key="7">
    <source>
        <dbReference type="ARBA" id="ARBA00038259"/>
    </source>
</evidence>
<dbReference type="Pfam" id="PF25521">
    <property type="entry name" value="WHD_TANC1"/>
    <property type="match status" value="1"/>
</dbReference>
<evidence type="ECO:0000256" key="1">
    <source>
        <dbReference type="ARBA" id="ARBA00022553"/>
    </source>
</evidence>
<dbReference type="GO" id="GO:0005737">
    <property type="term" value="C:cytoplasm"/>
    <property type="evidence" value="ECO:0007669"/>
    <property type="project" value="UniProtKB-ARBA"/>
</dbReference>
<feature type="repeat" description="ANK" evidence="8">
    <location>
        <begin position="1346"/>
        <end position="1378"/>
    </location>
</feature>
<evidence type="ECO:0000313" key="13">
    <source>
        <dbReference type="Proteomes" id="UP001497623"/>
    </source>
</evidence>
<keyword evidence="5" id="KW-0862">Zinc</keyword>
<dbReference type="InterPro" id="IPR036770">
    <property type="entry name" value="Ankyrin_rpt-contain_sf"/>
</dbReference>
<dbReference type="SMART" id="SM00248">
    <property type="entry name" value="ANK"/>
    <property type="match status" value="10"/>
</dbReference>
<dbReference type="SUPFAM" id="SSF57850">
    <property type="entry name" value="RING/U-box"/>
    <property type="match status" value="1"/>
</dbReference>
<dbReference type="Pfam" id="PF25520">
    <property type="entry name" value="AAA_lid_TANC1"/>
    <property type="match status" value="1"/>
</dbReference>
<evidence type="ECO:0000256" key="6">
    <source>
        <dbReference type="ARBA" id="ARBA00023043"/>
    </source>
</evidence>
<dbReference type="PROSITE" id="PS50297">
    <property type="entry name" value="ANK_REP_REGION"/>
    <property type="match status" value="6"/>
</dbReference>
<gene>
    <name evidence="12" type="ORF">MNOR_LOCUS20088</name>
</gene>
<feature type="compositionally biased region" description="Polar residues" evidence="10">
    <location>
        <begin position="425"/>
        <end position="443"/>
    </location>
</feature>
<feature type="region of interest" description="Disordered" evidence="10">
    <location>
        <begin position="404"/>
        <end position="458"/>
    </location>
</feature>
<keyword evidence="13" id="KW-1185">Reference proteome</keyword>
<accession>A0AAV2R610</accession>
<proteinExistence type="inferred from homology"/>
<sequence>MVKDFFSRNRSSSSTKTQTLQHEDVYAKLSGGGICPICRMPFDKGKKRKLIDNCGHERCYSCLFKSESCPICAAQGPPKAIQTTRSTLGPGSPPPRSHVYTNGSSQEIQYPRSTLAPGSPPPRSQVYTNGVSNAIQSPRTTMGPCSPPPPRSQVYTNGTFTSGRWGGMASCDPGLPPEPRASLSRSVSPRRLLHPSTPHSSLYANTAQPYISPPITNGPINGSIYSPVGGGRETPLIGGRDSPRMGGGETPIIGTPPTVPRFLPSSPQPPKSVGGTPSNVRRRGLCGRGPGGSLSPWSRRQARPNTVNIHSAQQLTDLLPLAEKKSSQSMSFLRRIKSMWSIDDECETESNVTAPPALAPARGATETNCIEGSEDLYMRLGLLLGDGAAPPSGVAVAPVRAVHHPDHRAASSHTSYSSLSAASDGHTNLSSNTSPVSTLTGSSEAELRDPVGHRDPSLENMSDLMAQALRSDSPCGTSNSSASPKTSPRRHSVTTSAPGQVEELGLFGNRRSSVRRSARNAQVKGPIDPKVRFANYRGAQLSLRPLFFEVPQQDPDPLFVGRAWLFREIESQLTSDGQTLSPSNRGVVITGNIGTGKTAAALQLVEYSCFGRKRDDSLYQDSGVRGLVPEGVRGLASRVVAYHFCQADNAVTCLVPELVHSLAAQLCQAPQLSAFHTLLLTQPQTQALLAMSQCITDPDTALIKGVLEPLANLRRLGKVGPEPLVVVIDGLCEAEYHRPDHSDTIASFLAKHHNKFPTFLKLIVTVRSQLCDLARTLSFHHVTLDPDSRADPNIDPIARDLVDYVAFRSKHSPTIKTNITVTHGKMEGGISSQQRFTNHIISKCQGSLLFLKLILDLIERGHLVMKSSSFKVLPHTLNEIFHLLFNLRFPSGNSFEKVSAILNVVLAALTPLTLPEIYHSVNAGLLYKFLSWDEFLSKFKLLNSFLVKRLDDTYMLFHPAIREWLARRLEGESSKFVCDIRLGHAALALRMSRLEWPLDGEATLELGHHILKAHVYRNMARALPLSPRDLQALWLAQSAHNVSQALATTRNLYSPNTKVSRLLLLAGASPDSLSDHMHSCPIIGVCASLGHTDMVALLIEFGADVNQTNTQGMSALNLASAHGQCEVVRLLVAAQASLTTTDCFNHSPMVLAAQQGYLNVVGYLQSCDWPGPAEVLRNVSYQALVAASANGHSNVVEFLLDMSDVSINGSDNVTGETALTAAAGAGHTALIASLLRMGAAINKSNSRNCSPLTCSVRSGHYEVAKLLLGQGVDVESPDGHGRTPLMVSAAEGHLGLMELLISRGASITRTDREGLSPLSWACLKGHIHAVQYLVDCNANLNLPDKSGRTPLDLAAYQGDPTVVQFLLERGAVIEHVDINGMRPLDRAISARNAAAVQCFLRRGAKLGPATWAMAAGKPNIMIILLNKLQEDGVALCRKGRLKEAAHRFSYAIRKLPTGDQGENSSTFTQLQLHLTLNLSRCKRKMNEIDEAIKLADDALNLKSDSYEAYYARARAKREAKLLESAVNDVNEAVRLAPATREVRRVLIKIRDEMQSELDTHAASDLTALKQLAASVDTLSEAGCMTSSLLSESGYSSNV</sequence>
<evidence type="ECO:0000256" key="2">
    <source>
        <dbReference type="ARBA" id="ARBA00022737"/>
    </source>
</evidence>
<feature type="repeat" description="ANK" evidence="8">
    <location>
        <begin position="1214"/>
        <end position="1246"/>
    </location>
</feature>
<dbReference type="Pfam" id="PF24883">
    <property type="entry name" value="NPHP3_N"/>
    <property type="match status" value="1"/>
</dbReference>
<dbReference type="Gene3D" id="3.30.40.10">
    <property type="entry name" value="Zinc/RING finger domain, C3HC4 (zinc finger)"/>
    <property type="match status" value="1"/>
</dbReference>
<dbReference type="Proteomes" id="UP001497623">
    <property type="component" value="Unassembled WGS sequence"/>
</dbReference>
<dbReference type="SUPFAM" id="SSF48452">
    <property type="entry name" value="TPR-like"/>
    <property type="match status" value="1"/>
</dbReference>